<evidence type="ECO:0000313" key="1">
    <source>
        <dbReference type="EMBL" id="KAJ4724228.1"/>
    </source>
</evidence>
<reference evidence="1 2" key="1">
    <citation type="journal article" date="2023" name="Science">
        <title>Complex scaffold remodeling in plant triterpene biosynthesis.</title>
        <authorList>
            <person name="De La Pena R."/>
            <person name="Hodgson H."/>
            <person name="Liu J.C."/>
            <person name="Stephenson M.J."/>
            <person name="Martin A.C."/>
            <person name="Owen C."/>
            <person name="Harkess A."/>
            <person name="Leebens-Mack J."/>
            <person name="Jimenez L.E."/>
            <person name="Osbourn A."/>
            <person name="Sattely E.S."/>
        </authorList>
    </citation>
    <scope>NUCLEOTIDE SEQUENCE [LARGE SCALE GENOMIC DNA]</scope>
    <source>
        <strain evidence="2">cv. JPN11</strain>
        <tissue evidence="1">Leaf</tissue>
    </source>
</reference>
<dbReference type="Proteomes" id="UP001164539">
    <property type="component" value="Chromosome 2"/>
</dbReference>
<proteinExistence type="predicted"/>
<evidence type="ECO:0000313" key="2">
    <source>
        <dbReference type="Proteomes" id="UP001164539"/>
    </source>
</evidence>
<keyword evidence="1" id="KW-0808">Transferase</keyword>
<gene>
    <name evidence="1" type="ORF">OWV82_003237</name>
</gene>
<name>A0ACC1YM69_MELAZ</name>
<protein>
    <submittedName>
        <fullName evidence="1">Kinase family protein</fullName>
    </submittedName>
</protein>
<organism evidence="1 2">
    <name type="scientific">Melia azedarach</name>
    <name type="common">Chinaberry tree</name>
    <dbReference type="NCBI Taxonomy" id="155640"/>
    <lineage>
        <taxon>Eukaryota</taxon>
        <taxon>Viridiplantae</taxon>
        <taxon>Streptophyta</taxon>
        <taxon>Embryophyta</taxon>
        <taxon>Tracheophyta</taxon>
        <taxon>Spermatophyta</taxon>
        <taxon>Magnoliopsida</taxon>
        <taxon>eudicotyledons</taxon>
        <taxon>Gunneridae</taxon>
        <taxon>Pentapetalae</taxon>
        <taxon>rosids</taxon>
        <taxon>malvids</taxon>
        <taxon>Sapindales</taxon>
        <taxon>Meliaceae</taxon>
        <taxon>Melia</taxon>
    </lineage>
</organism>
<dbReference type="EMBL" id="CM051395">
    <property type="protein sequence ID" value="KAJ4724228.1"/>
    <property type="molecule type" value="Genomic_DNA"/>
</dbReference>
<sequence length="516" mass="58809">MAMEVKDDEMMSKIEDYEVIEQIGRGVFGSTFIVLHKSDNKKYVLKRIRLAKQTEKFKHTAIQEMNLISKLKNPYIVEYKDAWVEKECSVCIVTSYCEGGDMAEFIRKSKGKFLPEETLCKWMTQLLQAVDYLHFNRVIHRDLKCSNIFLTKENDIRLGDFGFAKLLNKDELASSVVGTPNYMCPELLADIPYGYKSDIWSLGCCMFEIAAHQPAFRAPDMAGLISKINRSFISPLPTLYSSTLKRLIKSMLRKNPEHRPNAAELLRHPHLQPYLDQSHKLAPVFVPVKSENSIKDKPKGTQVSSKFSNIGKETRNRKAMCIVGERNANALEVNLKANYGNPGFKSENTPVLQKELQVIREADSRKTPEMKKKNKEENGMVQKCCLHHNLSKSASPEREMILPCGHNERAKENYMKLAKQATKEDIEELIRASGDSLVSTITMLHSDETKKKRDPESQKRAEALESLLEICANLLRQERFDDLAGVLRPFGDEAVSSRETAIWLTKSLMNIQKNGD</sequence>
<keyword evidence="1" id="KW-0418">Kinase</keyword>
<comment type="caution">
    <text evidence="1">The sequence shown here is derived from an EMBL/GenBank/DDBJ whole genome shotgun (WGS) entry which is preliminary data.</text>
</comment>
<keyword evidence="2" id="KW-1185">Reference proteome</keyword>
<accession>A0ACC1YM69</accession>